<evidence type="ECO:0000313" key="3">
    <source>
        <dbReference type="Proteomes" id="UP000799537"/>
    </source>
</evidence>
<evidence type="ECO:0000313" key="2">
    <source>
        <dbReference type="EMBL" id="KAF2161475.1"/>
    </source>
</evidence>
<protein>
    <recommendedName>
        <fullName evidence="1">DUF7888 domain-containing protein</fullName>
    </recommendedName>
</protein>
<dbReference type="Pfam" id="PF25411">
    <property type="entry name" value="DUF7888"/>
    <property type="match status" value="1"/>
</dbReference>
<organism evidence="2 3">
    <name type="scientific">Zasmidium cellare ATCC 36951</name>
    <dbReference type="NCBI Taxonomy" id="1080233"/>
    <lineage>
        <taxon>Eukaryota</taxon>
        <taxon>Fungi</taxon>
        <taxon>Dikarya</taxon>
        <taxon>Ascomycota</taxon>
        <taxon>Pezizomycotina</taxon>
        <taxon>Dothideomycetes</taxon>
        <taxon>Dothideomycetidae</taxon>
        <taxon>Mycosphaerellales</taxon>
        <taxon>Mycosphaerellaceae</taxon>
        <taxon>Zasmidium</taxon>
    </lineage>
</organism>
<keyword evidence="3" id="KW-1185">Reference proteome</keyword>
<reference evidence="2" key="1">
    <citation type="journal article" date="2020" name="Stud. Mycol.">
        <title>101 Dothideomycetes genomes: a test case for predicting lifestyles and emergence of pathogens.</title>
        <authorList>
            <person name="Haridas S."/>
            <person name="Albert R."/>
            <person name="Binder M."/>
            <person name="Bloem J."/>
            <person name="Labutti K."/>
            <person name="Salamov A."/>
            <person name="Andreopoulos B."/>
            <person name="Baker S."/>
            <person name="Barry K."/>
            <person name="Bills G."/>
            <person name="Bluhm B."/>
            <person name="Cannon C."/>
            <person name="Castanera R."/>
            <person name="Culley D."/>
            <person name="Daum C."/>
            <person name="Ezra D."/>
            <person name="Gonzalez J."/>
            <person name="Henrissat B."/>
            <person name="Kuo A."/>
            <person name="Liang C."/>
            <person name="Lipzen A."/>
            <person name="Lutzoni F."/>
            <person name="Magnuson J."/>
            <person name="Mondo S."/>
            <person name="Nolan M."/>
            <person name="Ohm R."/>
            <person name="Pangilinan J."/>
            <person name="Park H.-J."/>
            <person name="Ramirez L."/>
            <person name="Alfaro M."/>
            <person name="Sun H."/>
            <person name="Tritt A."/>
            <person name="Yoshinaga Y."/>
            <person name="Zwiers L.-H."/>
            <person name="Turgeon B."/>
            <person name="Goodwin S."/>
            <person name="Spatafora J."/>
            <person name="Crous P."/>
            <person name="Grigoriev I."/>
        </authorList>
    </citation>
    <scope>NUCLEOTIDE SEQUENCE</scope>
    <source>
        <strain evidence="2">ATCC 36951</strain>
    </source>
</reference>
<name>A0A6A6C387_ZASCE</name>
<dbReference type="AlphaFoldDB" id="A0A6A6C387"/>
<dbReference type="RefSeq" id="XP_033662364.1">
    <property type="nucleotide sequence ID" value="XM_033814115.1"/>
</dbReference>
<evidence type="ECO:0000259" key="1">
    <source>
        <dbReference type="Pfam" id="PF25411"/>
    </source>
</evidence>
<feature type="domain" description="DUF7888" evidence="1">
    <location>
        <begin position="178"/>
        <end position="305"/>
    </location>
</feature>
<dbReference type="EMBL" id="ML993619">
    <property type="protein sequence ID" value="KAF2161475.1"/>
    <property type="molecule type" value="Genomic_DNA"/>
</dbReference>
<gene>
    <name evidence="2" type="ORF">M409DRAFT_59175</name>
</gene>
<dbReference type="GeneID" id="54567387"/>
<accession>A0A6A6C387</accession>
<dbReference type="InterPro" id="IPR057210">
    <property type="entry name" value="DUF7888"/>
</dbReference>
<proteinExistence type="predicted"/>
<sequence length="306" mass="33567">MEPSWDCVQSETSSKHVFASPTRTLLKEEQNAETVEPSLVQPAWRTDFPIARTCMKKRRDELDEWLALTEARYRLEATMWSRCCLRSVQYEHDVTFEVEHVVDFDQAELKQNMPVLQYNKSPSYNAFPPHTSSPSSTTMKLALVTVVLAGFAAAAPAAPAQERDVQVMEKRQWGAIIAALAPKVVSGLVGGTVAQTIINTFGKRSAAAWAARGDVAQYIVDGMKELDPAPEEAAVCALHGGFELDDESHQRELSTVELSDGAKKQDYDCFFLGGPANLTLTVDNLPINIAIQAGPCSFENGVLTCS</sequence>
<dbReference type="Proteomes" id="UP000799537">
    <property type="component" value="Unassembled WGS sequence"/>
</dbReference>